<evidence type="ECO:0000313" key="4">
    <source>
        <dbReference type="EMBL" id="MBB3046273.1"/>
    </source>
</evidence>
<dbReference type="EMBL" id="JACHWY010000001">
    <property type="protein sequence ID" value="MBB3046273.1"/>
    <property type="molecule type" value="Genomic_DNA"/>
</dbReference>
<dbReference type="Pfam" id="PF03797">
    <property type="entry name" value="Autotransporter"/>
    <property type="match status" value="1"/>
</dbReference>
<dbReference type="SUPFAM" id="SSF103515">
    <property type="entry name" value="Autotransporter"/>
    <property type="match status" value="1"/>
</dbReference>
<keyword evidence="2" id="KW-0732">Signal</keyword>
<name>A0A7W4W345_9GAMM</name>
<dbReference type="InterPro" id="IPR005546">
    <property type="entry name" value="Autotransporte_beta"/>
</dbReference>
<protein>
    <submittedName>
        <fullName evidence="4">Uncharacterized protein YhjY with autotransporter beta-barrel domain</fullName>
    </submittedName>
</protein>
<accession>A0A7W4W345</accession>
<feature type="chain" id="PRO_5031250811" evidence="2">
    <location>
        <begin position="24"/>
        <end position="392"/>
    </location>
</feature>
<feature type="region of interest" description="Disordered" evidence="1">
    <location>
        <begin position="94"/>
        <end position="121"/>
    </location>
</feature>
<dbReference type="Proteomes" id="UP000537130">
    <property type="component" value="Unassembled WGS sequence"/>
</dbReference>
<evidence type="ECO:0000256" key="1">
    <source>
        <dbReference type="SAM" id="MobiDB-lite"/>
    </source>
</evidence>
<reference evidence="4 5" key="1">
    <citation type="submission" date="2020-08" db="EMBL/GenBank/DDBJ databases">
        <title>Genomic Encyclopedia of Type Strains, Phase III (KMG-III): the genomes of soil and plant-associated and newly described type strains.</title>
        <authorList>
            <person name="Whitman W."/>
        </authorList>
    </citation>
    <scope>NUCLEOTIDE SEQUENCE [LARGE SCALE GENOMIC DNA]</scope>
    <source>
        <strain evidence="4 5">CECT 8654</strain>
    </source>
</reference>
<feature type="signal peptide" evidence="2">
    <location>
        <begin position="1"/>
        <end position="23"/>
    </location>
</feature>
<organism evidence="4 5">
    <name type="scientific">Litorivivens lipolytica</name>
    <dbReference type="NCBI Taxonomy" id="1524264"/>
    <lineage>
        <taxon>Bacteria</taxon>
        <taxon>Pseudomonadati</taxon>
        <taxon>Pseudomonadota</taxon>
        <taxon>Gammaproteobacteria</taxon>
        <taxon>Litorivivens</taxon>
    </lineage>
</organism>
<dbReference type="RefSeq" id="WP_183408978.1">
    <property type="nucleotide sequence ID" value="NZ_JACHWY010000001.1"/>
</dbReference>
<feature type="domain" description="Autotransporter" evidence="3">
    <location>
        <begin position="109"/>
        <end position="392"/>
    </location>
</feature>
<sequence length="392" mass="42911">MKKLLKMSATASCALLLAGQGFADHKECGTSGEYVGPNEPNNQEFTTEQDVATARVSEEPQFVERTECADQTGSSTREQTTDFVGSLNDRITQARGSFGSKRNRTASLGQPKGGAASADGIGDDGRWSPFVVLDSSDSDRRATTISRAYEQDADILVLGADYRWTDDIIAGATLSYLSSETDYDDQSGEVESESIILGFHASKYWGETYLDALLSYGQLDLDIERSSGFSEFDSSTDGAFHSAEVAFGHMFSHRSWTITPSVRLLNVRGEIDGYTEDVVSGSGAITYEDQKFDSLNARAAIQADYVLLADWGVLIPSLYFAFHHEFAEADAVVTNNGLRQFGDDPVSNYRAGRINLAAQFKRGFSGFITYERLIDHELLDRDTVVIGARVEL</sequence>
<comment type="caution">
    <text evidence="4">The sequence shown here is derived from an EMBL/GenBank/DDBJ whole genome shotgun (WGS) entry which is preliminary data.</text>
</comment>
<evidence type="ECO:0000256" key="2">
    <source>
        <dbReference type="SAM" id="SignalP"/>
    </source>
</evidence>
<gene>
    <name evidence="4" type="ORF">FHR99_000509</name>
</gene>
<evidence type="ECO:0000313" key="5">
    <source>
        <dbReference type="Proteomes" id="UP000537130"/>
    </source>
</evidence>
<proteinExistence type="predicted"/>
<dbReference type="SMART" id="SM00869">
    <property type="entry name" value="Autotransporter"/>
    <property type="match status" value="1"/>
</dbReference>
<dbReference type="Gene3D" id="2.40.128.130">
    <property type="entry name" value="Autotransporter beta-domain"/>
    <property type="match status" value="1"/>
</dbReference>
<keyword evidence="5" id="KW-1185">Reference proteome</keyword>
<dbReference type="AlphaFoldDB" id="A0A7W4W345"/>
<evidence type="ECO:0000259" key="3">
    <source>
        <dbReference type="PROSITE" id="PS51208"/>
    </source>
</evidence>
<dbReference type="PROSITE" id="PS51208">
    <property type="entry name" value="AUTOTRANSPORTER"/>
    <property type="match status" value="1"/>
</dbReference>
<dbReference type="InterPro" id="IPR036709">
    <property type="entry name" value="Autotransporte_beta_dom_sf"/>
</dbReference>